<dbReference type="Proteomes" id="UP001177021">
    <property type="component" value="Unassembled WGS sequence"/>
</dbReference>
<dbReference type="EMBL" id="CASHSV030000311">
    <property type="protein sequence ID" value="CAJ2658099.1"/>
    <property type="molecule type" value="Genomic_DNA"/>
</dbReference>
<evidence type="ECO:0000313" key="1">
    <source>
        <dbReference type="EMBL" id="CAJ2658099.1"/>
    </source>
</evidence>
<protein>
    <submittedName>
        <fullName evidence="1">Uncharacterized protein</fullName>
    </submittedName>
</protein>
<evidence type="ECO:0000313" key="2">
    <source>
        <dbReference type="Proteomes" id="UP001177021"/>
    </source>
</evidence>
<sequence length="356" mass="39793">MFKKRPLSQNLVLCIIKTAKFDPFNQHFWFPFSASRFCSITTTTTSESELDTHPFAVSYLINNFGFSTQSALKAFNQDQFVFSFKAESDHLLKLYEGKMELAYTKENNGMPLTKQLEELGNMKNTNTAHRAHFGASASYSVASASSSAAPVSVAAPAGPASVAALAALASAAQMATSVDVSDAKLWPDNVIKAFIDIMVDEVTKGNMPNGVFHLRTWNSMTTRLNSVTNRSFTVRQLKAKMHRLRAIMYREFYSLSQNTGFGWNAETNTVTANEEVWRNYLHVHNKAAQFQKKSVEATSRVTLDCYIAKCVAALEELEGISDDAYGKALEKIISPDWREVFIAMSNERKRGWVLRL</sequence>
<proteinExistence type="predicted"/>
<organism evidence="1 2">
    <name type="scientific">Trifolium pratense</name>
    <name type="common">Red clover</name>
    <dbReference type="NCBI Taxonomy" id="57577"/>
    <lineage>
        <taxon>Eukaryota</taxon>
        <taxon>Viridiplantae</taxon>
        <taxon>Streptophyta</taxon>
        <taxon>Embryophyta</taxon>
        <taxon>Tracheophyta</taxon>
        <taxon>Spermatophyta</taxon>
        <taxon>Magnoliopsida</taxon>
        <taxon>eudicotyledons</taxon>
        <taxon>Gunneridae</taxon>
        <taxon>Pentapetalae</taxon>
        <taxon>rosids</taxon>
        <taxon>fabids</taxon>
        <taxon>Fabales</taxon>
        <taxon>Fabaceae</taxon>
        <taxon>Papilionoideae</taxon>
        <taxon>50 kb inversion clade</taxon>
        <taxon>NPAAA clade</taxon>
        <taxon>Hologalegina</taxon>
        <taxon>IRL clade</taxon>
        <taxon>Trifolieae</taxon>
        <taxon>Trifolium</taxon>
    </lineage>
</organism>
<comment type="caution">
    <text evidence="1">The sequence shown here is derived from an EMBL/GenBank/DDBJ whole genome shotgun (WGS) entry which is preliminary data.</text>
</comment>
<reference evidence="1" key="1">
    <citation type="submission" date="2023-10" db="EMBL/GenBank/DDBJ databases">
        <authorList>
            <person name="Rodriguez Cubillos JULIANA M."/>
            <person name="De Vega J."/>
        </authorList>
    </citation>
    <scope>NUCLEOTIDE SEQUENCE</scope>
</reference>
<gene>
    <name evidence="1" type="ORF">MILVUS5_LOCUS24544</name>
</gene>
<name>A0ACB0KLJ4_TRIPR</name>
<accession>A0ACB0KLJ4</accession>
<keyword evidence="2" id="KW-1185">Reference proteome</keyword>